<dbReference type="RefSeq" id="WP_115123168.1">
    <property type="nucleotide sequence ID" value="NZ_QRAO01000002.1"/>
</dbReference>
<organism evidence="1 2">
    <name type="scientific">Marinirhabdus gelatinilytica</name>
    <dbReference type="NCBI Taxonomy" id="1703343"/>
    <lineage>
        <taxon>Bacteria</taxon>
        <taxon>Pseudomonadati</taxon>
        <taxon>Bacteroidota</taxon>
        <taxon>Flavobacteriia</taxon>
        <taxon>Flavobacteriales</taxon>
        <taxon>Flavobacteriaceae</taxon>
    </lineage>
</organism>
<dbReference type="Proteomes" id="UP000255317">
    <property type="component" value="Unassembled WGS sequence"/>
</dbReference>
<accession>A0A370QF01</accession>
<dbReference type="EMBL" id="QRAO01000002">
    <property type="protein sequence ID" value="RDK86947.1"/>
    <property type="molecule type" value="Genomic_DNA"/>
</dbReference>
<dbReference type="PROSITE" id="PS51257">
    <property type="entry name" value="PROKAR_LIPOPROTEIN"/>
    <property type="match status" value="1"/>
</dbReference>
<evidence type="ECO:0000313" key="2">
    <source>
        <dbReference type="Proteomes" id="UP000255317"/>
    </source>
</evidence>
<protein>
    <submittedName>
        <fullName evidence="1">Uncharacterized protein</fullName>
    </submittedName>
</protein>
<keyword evidence="2" id="KW-1185">Reference proteome</keyword>
<gene>
    <name evidence="1" type="ORF">C8D94_102125</name>
</gene>
<comment type="caution">
    <text evidence="1">The sequence shown here is derived from an EMBL/GenBank/DDBJ whole genome shotgun (WGS) entry which is preliminary data.</text>
</comment>
<reference evidence="1 2" key="1">
    <citation type="submission" date="2018-07" db="EMBL/GenBank/DDBJ databases">
        <title>Genomic Encyclopedia of Type Strains, Phase IV (KMG-IV): sequencing the most valuable type-strain genomes for metagenomic binning, comparative biology and taxonomic classification.</title>
        <authorList>
            <person name="Goeker M."/>
        </authorList>
    </citation>
    <scope>NUCLEOTIDE SEQUENCE [LARGE SCALE GENOMIC DNA]</scope>
    <source>
        <strain evidence="1 2">DSM 101478</strain>
    </source>
</reference>
<dbReference type="OrthoDB" id="9785180at2"/>
<name>A0A370QF01_9FLAO</name>
<dbReference type="AlphaFoldDB" id="A0A370QF01"/>
<sequence>MKVYFILFIVSLGFVSCDYFKSNETLVPIARVNNSYLYKEDIAKLITENTSKEDSTLIVNSYINRWATQQLFMDQAIINISENKQEVYNKLIEDYKRDLYTEAYKNKIVGKQLDSTVSQQELLVFYEENKDNFKLNEELFKVRYIHVAEGYNNLDRTAKRLETFAEEDLKMLNSESIKYKAFNLNDSIWVKRSALLEALPVLNTVDDQKLKKSNFFRVQDSLGVYLVKIEDKLNPSDTAPLPYIEPTIKQVILNKRKLELIKKIEKDITTDAIKNNNFEIYEDE</sequence>
<evidence type="ECO:0000313" key="1">
    <source>
        <dbReference type="EMBL" id="RDK86947.1"/>
    </source>
</evidence>
<proteinExistence type="predicted"/>